<proteinExistence type="predicted"/>
<dbReference type="InterPro" id="IPR010730">
    <property type="entry name" value="HET"/>
</dbReference>
<protein>
    <recommendedName>
        <fullName evidence="1">Heterokaryon incompatibility domain-containing protein</fullName>
    </recommendedName>
</protein>
<dbReference type="Pfam" id="PF06985">
    <property type="entry name" value="HET"/>
    <property type="match status" value="1"/>
</dbReference>
<dbReference type="EMBL" id="ML987191">
    <property type="protein sequence ID" value="KAF2252748.1"/>
    <property type="molecule type" value="Genomic_DNA"/>
</dbReference>
<dbReference type="OrthoDB" id="2157530at2759"/>
<keyword evidence="3" id="KW-1185">Reference proteome</keyword>
<evidence type="ECO:0000259" key="1">
    <source>
        <dbReference type="Pfam" id="PF06985"/>
    </source>
</evidence>
<dbReference type="AlphaFoldDB" id="A0A6A6IRP3"/>
<sequence>MEPNHEAPLDPNVFCLYPWLFRLYGKESGYIEAATDEPDSLPILAGRKTGHDTPKQPRLPQGRQIYPSRLVSPYMKVEAQDRTLAVPEYTVISYTWGRWMLKDRGQDTTLAGCHWKIPATSLFSRQQLETAALHISGGHHFWLDVFCIPQDDDDPEKAREIQKQGDIFANASRAAVWLCSGGEDVLRDICSWTDPDFVRPALRLAPTAENRMAEETTRRLRVIRSIRTAIPWTTSLWTLQETALRRDAVFHDRDGVIIAHPETGLPLIVDDLVRSMTQIEIELRIFSTITSWMNAEDRELFDSATQDVQAIAIGHLDNMNARELYLASRYRVCQREHDRVYAIMNALSVSIPVDYKAPVELVKREFNLALWRKYPAEMQSYLTVLTEPLDLSLEFGLAKRSLSQMRQMVDWTSSATIFSDFTSDGYFVVSGALFLRPADIDDICDRITGWSAAICFDDRGQARSPLPEHVKIQQRRTAANLRCIADFRPIVLIPLGRLEATSHTGPNFAYVLCISNKVEQGSKFLLSRIGLLVVKEALVAQSMEMSLPALFRPDLYDT</sequence>
<dbReference type="GeneID" id="54581341"/>
<dbReference type="RefSeq" id="XP_033687752.1">
    <property type="nucleotide sequence ID" value="XM_033828011.1"/>
</dbReference>
<dbReference type="PANTHER" id="PTHR24148">
    <property type="entry name" value="ANKYRIN REPEAT DOMAIN-CONTAINING PROTEIN 39 HOMOLOG-RELATED"/>
    <property type="match status" value="1"/>
</dbReference>
<gene>
    <name evidence="2" type="ORF">BU26DRAFT_515208</name>
</gene>
<dbReference type="Proteomes" id="UP000800094">
    <property type="component" value="Unassembled WGS sequence"/>
</dbReference>
<evidence type="ECO:0000313" key="2">
    <source>
        <dbReference type="EMBL" id="KAF2252748.1"/>
    </source>
</evidence>
<organism evidence="2 3">
    <name type="scientific">Trematosphaeria pertusa</name>
    <dbReference type="NCBI Taxonomy" id="390896"/>
    <lineage>
        <taxon>Eukaryota</taxon>
        <taxon>Fungi</taxon>
        <taxon>Dikarya</taxon>
        <taxon>Ascomycota</taxon>
        <taxon>Pezizomycotina</taxon>
        <taxon>Dothideomycetes</taxon>
        <taxon>Pleosporomycetidae</taxon>
        <taxon>Pleosporales</taxon>
        <taxon>Massarineae</taxon>
        <taxon>Trematosphaeriaceae</taxon>
        <taxon>Trematosphaeria</taxon>
    </lineage>
</organism>
<name>A0A6A6IRP3_9PLEO</name>
<dbReference type="PANTHER" id="PTHR24148:SF64">
    <property type="entry name" value="HETEROKARYON INCOMPATIBILITY DOMAIN-CONTAINING PROTEIN"/>
    <property type="match status" value="1"/>
</dbReference>
<accession>A0A6A6IRP3</accession>
<feature type="domain" description="Heterokaryon incompatibility" evidence="1">
    <location>
        <begin position="89"/>
        <end position="241"/>
    </location>
</feature>
<evidence type="ECO:0000313" key="3">
    <source>
        <dbReference type="Proteomes" id="UP000800094"/>
    </source>
</evidence>
<reference evidence="2" key="1">
    <citation type="journal article" date="2020" name="Stud. Mycol.">
        <title>101 Dothideomycetes genomes: a test case for predicting lifestyles and emergence of pathogens.</title>
        <authorList>
            <person name="Haridas S."/>
            <person name="Albert R."/>
            <person name="Binder M."/>
            <person name="Bloem J."/>
            <person name="Labutti K."/>
            <person name="Salamov A."/>
            <person name="Andreopoulos B."/>
            <person name="Baker S."/>
            <person name="Barry K."/>
            <person name="Bills G."/>
            <person name="Bluhm B."/>
            <person name="Cannon C."/>
            <person name="Castanera R."/>
            <person name="Culley D."/>
            <person name="Daum C."/>
            <person name="Ezra D."/>
            <person name="Gonzalez J."/>
            <person name="Henrissat B."/>
            <person name="Kuo A."/>
            <person name="Liang C."/>
            <person name="Lipzen A."/>
            <person name="Lutzoni F."/>
            <person name="Magnuson J."/>
            <person name="Mondo S."/>
            <person name="Nolan M."/>
            <person name="Ohm R."/>
            <person name="Pangilinan J."/>
            <person name="Park H.-J."/>
            <person name="Ramirez L."/>
            <person name="Alfaro M."/>
            <person name="Sun H."/>
            <person name="Tritt A."/>
            <person name="Yoshinaga Y."/>
            <person name="Zwiers L.-H."/>
            <person name="Turgeon B."/>
            <person name="Goodwin S."/>
            <person name="Spatafora J."/>
            <person name="Crous P."/>
            <person name="Grigoriev I."/>
        </authorList>
    </citation>
    <scope>NUCLEOTIDE SEQUENCE</scope>
    <source>
        <strain evidence="2">CBS 122368</strain>
    </source>
</reference>
<dbReference type="InterPro" id="IPR052895">
    <property type="entry name" value="HetReg/Transcr_Mod"/>
</dbReference>